<proteinExistence type="predicted"/>
<feature type="compositionally biased region" description="Basic residues" evidence="1">
    <location>
        <begin position="89"/>
        <end position="109"/>
    </location>
</feature>
<feature type="compositionally biased region" description="Acidic residues" evidence="1">
    <location>
        <begin position="186"/>
        <end position="200"/>
    </location>
</feature>
<feature type="compositionally biased region" description="Acidic residues" evidence="1">
    <location>
        <begin position="142"/>
        <end position="164"/>
    </location>
</feature>
<evidence type="ECO:0000313" key="3">
    <source>
        <dbReference type="Proteomes" id="UP001529510"/>
    </source>
</evidence>
<dbReference type="Proteomes" id="UP001529510">
    <property type="component" value="Unassembled WGS sequence"/>
</dbReference>
<feature type="compositionally biased region" description="Polar residues" evidence="1">
    <location>
        <begin position="127"/>
        <end position="138"/>
    </location>
</feature>
<feature type="non-terminal residue" evidence="2">
    <location>
        <position position="1"/>
    </location>
</feature>
<feature type="non-terminal residue" evidence="2">
    <location>
        <position position="223"/>
    </location>
</feature>
<feature type="region of interest" description="Disordered" evidence="1">
    <location>
        <begin position="52"/>
        <end position="223"/>
    </location>
</feature>
<comment type="caution">
    <text evidence="2">The sequence shown here is derived from an EMBL/GenBank/DDBJ whole genome shotgun (WGS) entry which is preliminary data.</text>
</comment>
<sequence>QESEWDELIRTGHMTPFGSRIPQKQEKKEPRKVMLSENSEFDKYLADQAMLADSRKRPILKKKITKKHSGQTTDGKEQKNRSLSSKDKKLQKRMRKLQRTALKAHPKARPKVEKELPRARRRKGDGEQTSDSEGSQYVPSDELMDPEEPERDDDDEFWVDENEEYQLKPYKKKNQAKTRKPKKEEDESDEYIPSSSEDEDSQKGGKVKKCKDDGDIEYYRQRI</sequence>
<keyword evidence="3" id="KW-1185">Reference proteome</keyword>
<feature type="compositionally biased region" description="Basic and acidic residues" evidence="1">
    <location>
        <begin position="210"/>
        <end position="223"/>
    </location>
</feature>
<evidence type="ECO:0000256" key="1">
    <source>
        <dbReference type="SAM" id="MobiDB-lite"/>
    </source>
</evidence>
<reference evidence="2 3" key="1">
    <citation type="submission" date="2024-05" db="EMBL/GenBank/DDBJ databases">
        <title>Genome sequencing and assembly of Indian major carp, Cirrhinus mrigala (Hamilton, 1822).</title>
        <authorList>
            <person name="Mohindra V."/>
            <person name="Chowdhury L.M."/>
            <person name="Lal K."/>
            <person name="Jena J.K."/>
        </authorList>
    </citation>
    <scope>NUCLEOTIDE SEQUENCE [LARGE SCALE GENOMIC DNA]</scope>
    <source>
        <strain evidence="2">CM1030</strain>
        <tissue evidence="2">Blood</tissue>
    </source>
</reference>
<dbReference type="EMBL" id="JAMKFB020000013">
    <property type="protein sequence ID" value="KAL0178095.1"/>
    <property type="molecule type" value="Genomic_DNA"/>
</dbReference>
<name>A0ABD0PVP5_CIRMR</name>
<feature type="region of interest" description="Disordered" evidence="1">
    <location>
        <begin position="1"/>
        <end position="33"/>
    </location>
</feature>
<organism evidence="2 3">
    <name type="scientific">Cirrhinus mrigala</name>
    <name type="common">Mrigala</name>
    <dbReference type="NCBI Taxonomy" id="683832"/>
    <lineage>
        <taxon>Eukaryota</taxon>
        <taxon>Metazoa</taxon>
        <taxon>Chordata</taxon>
        <taxon>Craniata</taxon>
        <taxon>Vertebrata</taxon>
        <taxon>Euteleostomi</taxon>
        <taxon>Actinopterygii</taxon>
        <taxon>Neopterygii</taxon>
        <taxon>Teleostei</taxon>
        <taxon>Ostariophysi</taxon>
        <taxon>Cypriniformes</taxon>
        <taxon>Cyprinidae</taxon>
        <taxon>Labeoninae</taxon>
        <taxon>Labeonini</taxon>
        <taxon>Cirrhinus</taxon>
    </lineage>
</organism>
<accession>A0ABD0PVP5</accession>
<feature type="compositionally biased region" description="Basic and acidic residues" evidence="1">
    <location>
        <begin position="23"/>
        <end position="33"/>
    </location>
</feature>
<feature type="compositionally biased region" description="Basic and acidic residues" evidence="1">
    <location>
        <begin position="74"/>
        <end position="88"/>
    </location>
</feature>
<feature type="compositionally biased region" description="Basic residues" evidence="1">
    <location>
        <begin position="169"/>
        <end position="181"/>
    </location>
</feature>
<feature type="compositionally biased region" description="Basic residues" evidence="1">
    <location>
        <begin position="57"/>
        <end position="69"/>
    </location>
</feature>
<dbReference type="AlphaFoldDB" id="A0ABD0PVP5"/>
<protein>
    <submittedName>
        <fullName evidence="2">Uncharacterized protein</fullName>
    </submittedName>
</protein>
<evidence type="ECO:0000313" key="2">
    <source>
        <dbReference type="EMBL" id="KAL0178095.1"/>
    </source>
</evidence>
<gene>
    <name evidence="2" type="ORF">M9458_026989</name>
</gene>